<feature type="binding site" evidence="7">
    <location>
        <begin position="9"/>
        <end position="11"/>
    </location>
    <ligand>
        <name>substrate</name>
    </ligand>
</feature>
<comment type="catalytic activity">
    <reaction evidence="7 8">
        <text>D-glyceraldehyde 3-phosphate = dihydroxyacetone phosphate</text>
        <dbReference type="Rhea" id="RHEA:18585"/>
        <dbReference type="ChEBI" id="CHEBI:57642"/>
        <dbReference type="ChEBI" id="CHEBI:59776"/>
        <dbReference type="EC" id="5.3.1.1"/>
    </reaction>
</comment>
<dbReference type="HAMAP" id="MF_00147_B">
    <property type="entry name" value="TIM_B"/>
    <property type="match status" value="1"/>
</dbReference>
<dbReference type="PANTHER" id="PTHR21139">
    <property type="entry name" value="TRIOSEPHOSPHATE ISOMERASE"/>
    <property type="match status" value="1"/>
</dbReference>
<comment type="similarity">
    <text evidence="2 7 8">Belongs to the triosephosphate isomerase family.</text>
</comment>
<feature type="binding site" evidence="7">
    <location>
        <position position="212"/>
    </location>
    <ligand>
        <name>substrate</name>
    </ligand>
</feature>
<feature type="binding site" evidence="7">
    <location>
        <begin position="233"/>
        <end position="234"/>
    </location>
    <ligand>
        <name>substrate</name>
    </ligand>
</feature>
<evidence type="ECO:0000256" key="5">
    <source>
        <dbReference type="ARBA" id="ARBA00023152"/>
    </source>
</evidence>
<dbReference type="GO" id="GO:0005829">
    <property type="term" value="C:cytosol"/>
    <property type="evidence" value="ECO:0007669"/>
    <property type="project" value="TreeGrafter"/>
</dbReference>
<evidence type="ECO:0000256" key="1">
    <source>
        <dbReference type="ARBA" id="ARBA00004680"/>
    </source>
</evidence>
<name>A0A968GBN2_9SPIO</name>
<feature type="active site" description="Electrophile" evidence="7">
    <location>
        <position position="94"/>
    </location>
</feature>
<evidence type="ECO:0000256" key="4">
    <source>
        <dbReference type="ARBA" id="ARBA00022490"/>
    </source>
</evidence>
<dbReference type="GO" id="GO:0006094">
    <property type="term" value="P:gluconeogenesis"/>
    <property type="evidence" value="ECO:0007669"/>
    <property type="project" value="UniProtKB-UniRule"/>
</dbReference>
<dbReference type="PROSITE" id="PS51440">
    <property type="entry name" value="TIM_2"/>
    <property type="match status" value="1"/>
</dbReference>
<gene>
    <name evidence="7" type="primary">tpiA</name>
    <name evidence="9" type="ORF">HCT46_02620</name>
</gene>
<keyword evidence="4 7" id="KW-0963">Cytoplasm</keyword>
<evidence type="ECO:0000313" key="10">
    <source>
        <dbReference type="Proteomes" id="UP000752013"/>
    </source>
</evidence>
<dbReference type="AlphaFoldDB" id="A0A968GBN2"/>
<evidence type="ECO:0000256" key="7">
    <source>
        <dbReference type="HAMAP-Rule" id="MF_00147"/>
    </source>
</evidence>
<dbReference type="InterPro" id="IPR020861">
    <property type="entry name" value="Triosephosphate_isomerase_AS"/>
</dbReference>
<dbReference type="Proteomes" id="UP000752013">
    <property type="component" value="Unassembled WGS sequence"/>
</dbReference>
<dbReference type="InterPro" id="IPR022896">
    <property type="entry name" value="TrioseP_Isoase_bac/euk"/>
</dbReference>
<dbReference type="InterPro" id="IPR013785">
    <property type="entry name" value="Aldolase_TIM"/>
</dbReference>
<keyword evidence="10" id="KW-1185">Reference proteome</keyword>
<dbReference type="PANTHER" id="PTHR21139:SF42">
    <property type="entry name" value="TRIOSEPHOSPHATE ISOMERASE"/>
    <property type="match status" value="1"/>
</dbReference>
<evidence type="ECO:0000256" key="8">
    <source>
        <dbReference type="RuleBase" id="RU363013"/>
    </source>
</evidence>
<evidence type="ECO:0000313" key="9">
    <source>
        <dbReference type="EMBL" id="NIZ46814.1"/>
    </source>
</evidence>
<accession>A0A968GBN2</accession>
<comment type="function">
    <text evidence="7">Involved in the gluconeogenesis. Catalyzes stereospecifically the conversion of dihydroxyacetone phosphate (DHAP) to D-glyceraldehyde-3-phosphate (G3P).</text>
</comment>
<dbReference type="InterPro" id="IPR035990">
    <property type="entry name" value="TIM_sf"/>
</dbReference>
<dbReference type="EC" id="5.3.1.1" evidence="7 8"/>
<dbReference type="SUPFAM" id="SSF51351">
    <property type="entry name" value="Triosephosphate isomerase (TIM)"/>
    <property type="match status" value="1"/>
</dbReference>
<comment type="subunit">
    <text evidence="7 8">Homodimer.</text>
</comment>
<feature type="active site" description="Proton acceptor" evidence="7">
    <location>
        <position position="166"/>
    </location>
</feature>
<comment type="pathway">
    <text evidence="7 8">Carbohydrate biosynthesis; gluconeogenesis.</text>
</comment>
<dbReference type="NCBIfam" id="TIGR00419">
    <property type="entry name" value="tim"/>
    <property type="match status" value="1"/>
</dbReference>
<keyword evidence="3 7" id="KW-0312">Gluconeogenesis</keyword>
<keyword evidence="5 7" id="KW-0324">Glycolysis</keyword>
<dbReference type="GO" id="GO:0006096">
    <property type="term" value="P:glycolytic process"/>
    <property type="evidence" value="ECO:0007669"/>
    <property type="project" value="UniProtKB-UniRule"/>
</dbReference>
<dbReference type="Gene3D" id="3.20.20.70">
    <property type="entry name" value="Aldolase class I"/>
    <property type="match status" value="1"/>
</dbReference>
<proteinExistence type="inferred from homology"/>
<comment type="caution">
    <text evidence="9">The sequence shown here is derived from an EMBL/GenBank/DDBJ whole genome shotgun (WGS) entry which is preliminary data.</text>
</comment>
<dbReference type="CDD" id="cd00311">
    <property type="entry name" value="TIM"/>
    <property type="match status" value="1"/>
</dbReference>
<dbReference type="FunFam" id="3.20.20.70:FF:000016">
    <property type="entry name" value="Triosephosphate isomerase"/>
    <property type="match status" value="1"/>
</dbReference>
<evidence type="ECO:0000256" key="6">
    <source>
        <dbReference type="ARBA" id="ARBA00023235"/>
    </source>
</evidence>
<reference evidence="9" key="1">
    <citation type="submission" date="2020-03" db="EMBL/GenBank/DDBJ databases">
        <title>Spirochaetal bacteria isolated from arthropods constitute a novel genus Entomospira genus novum within the order Spirochaetales.</title>
        <authorList>
            <person name="Grana-Miraglia L."/>
            <person name="Sikutova S."/>
            <person name="Fingerle V."/>
            <person name="Sing A."/>
            <person name="Castillo-Ramirez S."/>
            <person name="Margos G."/>
            <person name="Rudolf I."/>
        </authorList>
    </citation>
    <scope>NUCLEOTIDE SEQUENCE</scope>
    <source>
        <strain evidence="9">BR208</strain>
    </source>
</reference>
<sequence>MRKTLIAGNWKMNKTPSEAKELINALLPLVKDSSNDIIVAPNFVSLPIVASLTQDSNIKVAAQNMADIEAGAVTGETSVLMLKDIGVSAVILGHSERRQIFQETNKLINKKISLALQHDLLAIYCVGETLEERESGKFLSIIEAQIKEGLDSISADALKNVVIAYEPVWAIGTGKVATGEQAEEVHAYIRGVLGSMYSPAIAEKVIIQYGGSVNPENVKELMGKPNIDGALVGGASLKPDSFAALVNYNK</sequence>
<dbReference type="InterPro" id="IPR000652">
    <property type="entry name" value="Triosephosphate_isomerase"/>
</dbReference>
<evidence type="ECO:0000256" key="2">
    <source>
        <dbReference type="ARBA" id="ARBA00007422"/>
    </source>
</evidence>
<dbReference type="EMBL" id="JAATLK010000001">
    <property type="protein sequence ID" value="NIZ46814.1"/>
    <property type="molecule type" value="Genomic_DNA"/>
</dbReference>
<protein>
    <recommendedName>
        <fullName evidence="7 8">Triosephosphate isomerase</fullName>
        <shortName evidence="7">TIM</shortName>
        <shortName evidence="7">TPI</shortName>
        <ecNumber evidence="7 8">5.3.1.1</ecNumber>
    </recommendedName>
    <alternativeName>
        <fullName evidence="7">Triose-phosphate isomerase</fullName>
    </alternativeName>
</protein>
<comment type="pathway">
    <text evidence="1 7 8">Carbohydrate degradation; glycolysis; D-glyceraldehyde 3-phosphate from glycerone phosphate: step 1/1.</text>
</comment>
<dbReference type="PROSITE" id="PS00171">
    <property type="entry name" value="TIM_1"/>
    <property type="match status" value="1"/>
</dbReference>
<dbReference type="RefSeq" id="WP_167703260.1">
    <property type="nucleotide sequence ID" value="NZ_CP118168.1"/>
</dbReference>
<dbReference type="Pfam" id="PF00121">
    <property type="entry name" value="TIM"/>
    <property type="match status" value="1"/>
</dbReference>
<dbReference type="GO" id="GO:0046166">
    <property type="term" value="P:glyceraldehyde-3-phosphate biosynthetic process"/>
    <property type="evidence" value="ECO:0007669"/>
    <property type="project" value="TreeGrafter"/>
</dbReference>
<organism evidence="9 10">
    <name type="scientific">Entomospira nematocerorum</name>
    <dbReference type="NCBI Taxonomy" id="2719987"/>
    <lineage>
        <taxon>Bacteria</taxon>
        <taxon>Pseudomonadati</taxon>
        <taxon>Spirochaetota</taxon>
        <taxon>Spirochaetia</taxon>
        <taxon>Spirochaetales</taxon>
        <taxon>Spirochaetaceae</taxon>
        <taxon>Entomospira</taxon>
    </lineage>
</organism>
<dbReference type="GO" id="GO:0004807">
    <property type="term" value="F:triose-phosphate isomerase activity"/>
    <property type="evidence" value="ECO:0007669"/>
    <property type="project" value="UniProtKB-UniRule"/>
</dbReference>
<feature type="binding site" evidence="7">
    <location>
        <position position="172"/>
    </location>
    <ligand>
        <name>substrate</name>
    </ligand>
</feature>
<comment type="subcellular location">
    <subcellularLocation>
        <location evidence="7 8">Cytoplasm</location>
    </subcellularLocation>
</comment>
<keyword evidence="6 7" id="KW-0413">Isomerase</keyword>
<evidence type="ECO:0000256" key="3">
    <source>
        <dbReference type="ARBA" id="ARBA00022432"/>
    </source>
</evidence>
<dbReference type="GO" id="GO:0019563">
    <property type="term" value="P:glycerol catabolic process"/>
    <property type="evidence" value="ECO:0007669"/>
    <property type="project" value="TreeGrafter"/>
</dbReference>